<evidence type="ECO:0000313" key="3">
    <source>
        <dbReference type="Proteomes" id="UP000276133"/>
    </source>
</evidence>
<dbReference type="Proteomes" id="UP000276133">
    <property type="component" value="Unassembled WGS sequence"/>
</dbReference>
<protein>
    <submittedName>
        <fullName evidence="2">Uncharacterized protein</fullName>
    </submittedName>
</protein>
<feature type="region of interest" description="Disordered" evidence="1">
    <location>
        <begin position="27"/>
        <end position="57"/>
    </location>
</feature>
<evidence type="ECO:0000256" key="1">
    <source>
        <dbReference type="SAM" id="MobiDB-lite"/>
    </source>
</evidence>
<reference evidence="2 3" key="1">
    <citation type="journal article" date="2018" name="Sci. Rep.">
        <title>Genomic signatures of local adaptation to the degree of environmental predictability in rotifers.</title>
        <authorList>
            <person name="Franch-Gras L."/>
            <person name="Hahn C."/>
            <person name="Garcia-Roger E.M."/>
            <person name="Carmona M.J."/>
            <person name="Serra M."/>
            <person name="Gomez A."/>
        </authorList>
    </citation>
    <scope>NUCLEOTIDE SEQUENCE [LARGE SCALE GENOMIC DNA]</scope>
    <source>
        <strain evidence="2">HYR1</strain>
    </source>
</reference>
<dbReference type="EMBL" id="REGN01008431">
    <property type="protein sequence ID" value="RNA03597.1"/>
    <property type="molecule type" value="Genomic_DNA"/>
</dbReference>
<dbReference type="AlphaFoldDB" id="A0A3M7PWV0"/>
<comment type="caution">
    <text evidence="2">The sequence shown here is derived from an EMBL/GenBank/DDBJ whole genome shotgun (WGS) entry which is preliminary data.</text>
</comment>
<feature type="compositionally biased region" description="Polar residues" evidence="1">
    <location>
        <begin position="29"/>
        <end position="52"/>
    </location>
</feature>
<proteinExistence type="predicted"/>
<organism evidence="2 3">
    <name type="scientific">Brachionus plicatilis</name>
    <name type="common">Marine rotifer</name>
    <name type="synonym">Brachionus muelleri</name>
    <dbReference type="NCBI Taxonomy" id="10195"/>
    <lineage>
        <taxon>Eukaryota</taxon>
        <taxon>Metazoa</taxon>
        <taxon>Spiralia</taxon>
        <taxon>Gnathifera</taxon>
        <taxon>Rotifera</taxon>
        <taxon>Eurotatoria</taxon>
        <taxon>Monogononta</taxon>
        <taxon>Pseudotrocha</taxon>
        <taxon>Ploima</taxon>
        <taxon>Brachionidae</taxon>
        <taxon>Brachionus</taxon>
    </lineage>
</organism>
<keyword evidence="3" id="KW-1185">Reference proteome</keyword>
<evidence type="ECO:0000313" key="2">
    <source>
        <dbReference type="EMBL" id="RNA03597.1"/>
    </source>
</evidence>
<sequence>MNYLAQKKYYGSQQMPMQPIKQMQYMHSMAQNQRRSSGQAALSNKPNPTNFNLAKDSQFMGGQGEALWSQYGSQQTAGRGPNASPYAEPVIIGKNQQTPNFKQMNQF</sequence>
<accession>A0A3M7PWV0</accession>
<name>A0A3M7PWV0_BRAPC</name>
<gene>
    <name evidence="2" type="ORF">BpHYR1_034707</name>
</gene>